<feature type="domain" description="Metalloprotease TldD/E central" evidence="7">
    <location>
        <begin position="100"/>
        <end position="204"/>
    </location>
</feature>
<comment type="similarity">
    <text evidence="1">Belongs to the peptidase U62 family.</text>
</comment>
<evidence type="ECO:0000256" key="1">
    <source>
        <dbReference type="ARBA" id="ARBA00005836"/>
    </source>
</evidence>
<evidence type="ECO:0000259" key="7">
    <source>
        <dbReference type="Pfam" id="PF19290"/>
    </source>
</evidence>
<proteinExistence type="inferred from homology"/>
<name>A0A8J8B596_9EURY</name>
<dbReference type="GO" id="GO:0005829">
    <property type="term" value="C:cytosol"/>
    <property type="evidence" value="ECO:0007669"/>
    <property type="project" value="TreeGrafter"/>
</dbReference>
<feature type="domain" description="Metalloprotease TldD/E N-terminal" evidence="5">
    <location>
        <begin position="8"/>
        <end position="75"/>
    </location>
</feature>
<keyword evidence="2" id="KW-0645">Protease</keyword>
<dbReference type="InterPro" id="IPR045569">
    <property type="entry name" value="Metalloprtase-TldD/E_C"/>
</dbReference>
<evidence type="ECO:0000256" key="4">
    <source>
        <dbReference type="ARBA" id="ARBA00023049"/>
    </source>
</evidence>
<dbReference type="InterPro" id="IPR035068">
    <property type="entry name" value="TldD/PmbA_N"/>
</dbReference>
<dbReference type="Proteomes" id="UP000730161">
    <property type="component" value="Unassembled WGS sequence"/>
</dbReference>
<gene>
    <name evidence="8" type="ORF">RJ53_08575</name>
</gene>
<dbReference type="GO" id="GO:0006508">
    <property type="term" value="P:proteolysis"/>
    <property type="evidence" value="ECO:0007669"/>
    <property type="project" value="UniProtKB-KW"/>
</dbReference>
<protein>
    <submittedName>
        <fullName evidence="8">Peptidase U62</fullName>
    </submittedName>
</protein>
<evidence type="ECO:0000256" key="2">
    <source>
        <dbReference type="ARBA" id="ARBA00022670"/>
    </source>
</evidence>
<keyword evidence="4" id="KW-0482">Metalloprotease</keyword>
<dbReference type="SUPFAM" id="SSF111283">
    <property type="entry name" value="Putative modulator of DNA gyrase, PmbA/TldD"/>
    <property type="match status" value="1"/>
</dbReference>
<evidence type="ECO:0000259" key="5">
    <source>
        <dbReference type="Pfam" id="PF01523"/>
    </source>
</evidence>
<sequence>MDTNLRYWDLRYVSGEHTGIDIDNRDIEAAGVSFFSKAVIRALGPKGWGIVTVSPFDPDDRASLSAYLSRAEKAAVVTREDVVLADAENRKPLPVPSMKEDPREVSLEEKAALLMEITQAASLPGITSTRGTYTERNETVFFLDSTGYETSHTICRSGFSVMAVAKRNGMMEMGYVRDHTIDGLNIRHRGSDGEKAGKRAVALLDAKKPKGGRMRAVLDPELGGVFAHEAVGHASEGDLVKEGASVLGNRIGEAIGSPVVTIIDDPTLRSFGFEPIDAEGIGGARTAIIEGGILKRYIHSRETLAAVGSGDAGHARAMPGNVPIVRMSNTFIAEGDASYDEIVEECRDGILLAGSRGGQVDPGRGVFQFNAEYGYLIEGGELKEMVKDVSLSGEILQTLHTIALCGNDLRMHPGYCGKGGQSVPVSDGSPHLLLEEAIIGGSGDV</sequence>
<evidence type="ECO:0000313" key="9">
    <source>
        <dbReference type="Proteomes" id="UP000730161"/>
    </source>
</evidence>
<keyword evidence="9" id="KW-1185">Reference proteome</keyword>
<dbReference type="PANTHER" id="PTHR30624">
    <property type="entry name" value="UNCHARACTERIZED PROTEIN TLDD AND PMBA"/>
    <property type="match status" value="1"/>
</dbReference>
<keyword evidence="3" id="KW-0378">Hydrolase</keyword>
<dbReference type="PIRSF" id="PIRSF004919">
    <property type="entry name" value="TldD"/>
    <property type="match status" value="1"/>
</dbReference>
<reference evidence="8" key="1">
    <citation type="submission" date="2014-12" db="EMBL/GenBank/DDBJ databases">
        <authorList>
            <person name="Huang H.-H."/>
            <person name="Chen S.-C."/>
            <person name="Lai M.-C."/>
        </authorList>
    </citation>
    <scope>NUCLEOTIDE SEQUENCE</scope>
    <source>
        <strain evidence="8">K1F9705b</strain>
    </source>
</reference>
<dbReference type="RefSeq" id="WP_211531250.1">
    <property type="nucleotide sequence ID" value="NZ_JWHL01000014.1"/>
</dbReference>
<dbReference type="Pfam" id="PF19289">
    <property type="entry name" value="PmbA_TldD_3rd"/>
    <property type="match status" value="1"/>
</dbReference>
<dbReference type="EMBL" id="JWHL01000014">
    <property type="protein sequence ID" value="MBR1369536.1"/>
    <property type="molecule type" value="Genomic_DNA"/>
</dbReference>
<evidence type="ECO:0000256" key="3">
    <source>
        <dbReference type="ARBA" id="ARBA00022801"/>
    </source>
</evidence>
<dbReference type="Pfam" id="PF19290">
    <property type="entry name" value="PmbA_TldD_2nd"/>
    <property type="match status" value="1"/>
</dbReference>
<dbReference type="InterPro" id="IPR051463">
    <property type="entry name" value="Peptidase_U62_metallo"/>
</dbReference>
<dbReference type="GO" id="GO:0008237">
    <property type="term" value="F:metallopeptidase activity"/>
    <property type="evidence" value="ECO:0007669"/>
    <property type="project" value="UniProtKB-KW"/>
</dbReference>
<dbReference type="InterPro" id="IPR045570">
    <property type="entry name" value="Metalloprtase-TldD/E_cen_dom"/>
</dbReference>
<dbReference type="AlphaFoldDB" id="A0A8J8B596"/>
<accession>A0A8J8B596</accession>
<evidence type="ECO:0000259" key="6">
    <source>
        <dbReference type="Pfam" id="PF19289"/>
    </source>
</evidence>
<dbReference type="OrthoDB" id="98233at2157"/>
<dbReference type="InterPro" id="IPR002510">
    <property type="entry name" value="Metalloprtase-TldD/E_N"/>
</dbReference>
<organism evidence="8 9">
    <name type="scientific">Methanocalculus chunghsingensis</name>
    <dbReference type="NCBI Taxonomy" id="156457"/>
    <lineage>
        <taxon>Archaea</taxon>
        <taxon>Methanobacteriati</taxon>
        <taxon>Methanobacteriota</taxon>
        <taxon>Stenosarchaea group</taxon>
        <taxon>Methanomicrobia</taxon>
        <taxon>Methanomicrobiales</taxon>
        <taxon>Methanocalculaceae</taxon>
        <taxon>Methanocalculus</taxon>
    </lineage>
</organism>
<dbReference type="Gene3D" id="3.30.2290.10">
    <property type="entry name" value="PmbA/TldD superfamily"/>
    <property type="match status" value="1"/>
</dbReference>
<feature type="domain" description="Metalloprotease TldD/E C-terminal" evidence="6">
    <location>
        <begin position="212"/>
        <end position="441"/>
    </location>
</feature>
<dbReference type="Pfam" id="PF01523">
    <property type="entry name" value="PmbA_TldD_1st"/>
    <property type="match status" value="1"/>
</dbReference>
<evidence type="ECO:0000313" key="8">
    <source>
        <dbReference type="EMBL" id="MBR1369536.1"/>
    </source>
</evidence>
<comment type="caution">
    <text evidence="8">The sequence shown here is derived from an EMBL/GenBank/DDBJ whole genome shotgun (WGS) entry which is preliminary data.</text>
</comment>
<dbReference type="PANTHER" id="PTHR30624:SF0">
    <property type="entry name" value="METALLOPROTEASE SLR0863"/>
    <property type="match status" value="1"/>
</dbReference>
<dbReference type="InterPro" id="IPR036059">
    <property type="entry name" value="TldD/PmbA_sf"/>
</dbReference>
<dbReference type="InterPro" id="IPR025502">
    <property type="entry name" value="TldD"/>
</dbReference>